<dbReference type="Proteomes" id="UP000827986">
    <property type="component" value="Unassembled WGS sequence"/>
</dbReference>
<evidence type="ECO:0000313" key="2">
    <source>
        <dbReference type="Proteomes" id="UP000827986"/>
    </source>
</evidence>
<evidence type="ECO:0000313" key="1">
    <source>
        <dbReference type="EMBL" id="KAH1173017.1"/>
    </source>
</evidence>
<proteinExistence type="predicted"/>
<dbReference type="EMBL" id="JAHDVG010000482">
    <property type="protein sequence ID" value="KAH1173017.1"/>
    <property type="molecule type" value="Genomic_DNA"/>
</dbReference>
<protein>
    <submittedName>
        <fullName evidence="1">Uncharacterized protein</fullName>
    </submittedName>
</protein>
<name>A0A9D3X3R5_9SAUR</name>
<accession>A0A9D3X3R5</accession>
<reference evidence="1" key="1">
    <citation type="submission" date="2021-09" db="EMBL/GenBank/DDBJ databases">
        <title>The genome of Mauremys mutica provides insights into the evolution of semi-aquatic lifestyle.</title>
        <authorList>
            <person name="Gong S."/>
            <person name="Gao Y."/>
        </authorList>
    </citation>
    <scope>NUCLEOTIDE SEQUENCE</scope>
    <source>
        <strain evidence="1">MM-2020</strain>
        <tissue evidence="1">Muscle</tissue>
    </source>
</reference>
<sequence>MHFTKCKIIVNCTVINKEALVLSHMGCSKSPNQCYKILVVHPQESVSPSLCKDCAYISPHIYSVSIISPASHPTHNFFTNCIVVIFCLSLTGATVKHNEPIVLIKFYK</sequence>
<gene>
    <name evidence="1" type="ORF">KIL84_016856</name>
</gene>
<keyword evidence="2" id="KW-1185">Reference proteome</keyword>
<organism evidence="1 2">
    <name type="scientific">Mauremys mutica</name>
    <name type="common">yellowpond turtle</name>
    <dbReference type="NCBI Taxonomy" id="74926"/>
    <lineage>
        <taxon>Eukaryota</taxon>
        <taxon>Metazoa</taxon>
        <taxon>Chordata</taxon>
        <taxon>Craniata</taxon>
        <taxon>Vertebrata</taxon>
        <taxon>Euteleostomi</taxon>
        <taxon>Archelosauria</taxon>
        <taxon>Testudinata</taxon>
        <taxon>Testudines</taxon>
        <taxon>Cryptodira</taxon>
        <taxon>Durocryptodira</taxon>
        <taxon>Testudinoidea</taxon>
        <taxon>Geoemydidae</taxon>
        <taxon>Geoemydinae</taxon>
        <taxon>Mauremys</taxon>
    </lineage>
</organism>
<comment type="caution">
    <text evidence="1">The sequence shown here is derived from an EMBL/GenBank/DDBJ whole genome shotgun (WGS) entry which is preliminary data.</text>
</comment>
<dbReference type="AlphaFoldDB" id="A0A9D3X3R5"/>